<evidence type="ECO:0000256" key="1">
    <source>
        <dbReference type="ARBA" id="ARBA00022536"/>
    </source>
</evidence>
<dbReference type="SUPFAM" id="SSF57196">
    <property type="entry name" value="EGF/Laminin"/>
    <property type="match status" value="2"/>
</dbReference>
<dbReference type="PANTHER" id="PTHR24049">
    <property type="entry name" value="CRUMBS FAMILY MEMBER"/>
    <property type="match status" value="1"/>
</dbReference>
<dbReference type="SMART" id="SM00179">
    <property type="entry name" value="EGF_CA"/>
    <property type="match status" value="1"/>
</dbReference>
<dbReference type="PROSITE" id="PS01187">
    <property type="entry name" value="EGF_CA"/>
    <property type="match status" value="1"/>
</dbReference>
<name>A0A2G8KG85_STIJA</name>
<feature type="transmembrane region" description="Helical" evidence="6">
    <location>
        <begin position="295"/>
        <end position="318"/>
    </location>
</feature>
<evidence type="ECO:0000256" key="4">
    <source>
        <dbReference type="PROSITE-ProRule" id="PRU00076"/>
    </source>
</evidence>
<dbReference type="PROSITE" id="PS50026">
    <property type="entry name" value="EGF_3"/>
    <property type="match status" value="2"/>
</dbReference>
<keyword evidence="3 4" id="KW-1015">Disulfide bond</keyword>
<evidence type="ECO:0000256" key="6">
    <source>
        <dbReference type="SAM" id="Phobius"/>
    </source>
</evidence>
<feature type="region of interest" description="Disordered" evidence="5">
    <location>
        <begin position="224"/>
        <end position="295"/>
    </location>
</feature>
<organism evidence="8 9">
    <name type="scientific">Stichopus japonicus</name>
    <name type="common">Sea cucumber</name>
    <dbReference type="NCBI Taxonomy" id="307972"/>
    <lineage>
        <taxon>Eukaryota</taxon>
        <taxon>Metazoa</taxon>
        <taxon>Echinodermata</taxon>
        <taxon>Eleutherozoa</taxon>
        <taxon>Echinozoa</taxon>
        <taxon>Holothuroidea</taxon>
        <taxon>Aspidochirotacea</taxon>
        <taxon>Aspidochirotida</taxon>
        <taxon>Stichopodidae</taxon>
        <taxon>Apostichopus</taxon>
    </lineage>
</organism>
<sequence>MRMSDATWSEWTTCSSGSRSRLRYWPDEYSNYALYPSVEEQTCPDLHITYPEGGIIYALPGEHVSLPIEIANGALEYTVSCEHLSDLNASMSENGRISWNASDHVTDPTTVCDVITSDGYHQSVSLYFELISNNCGCSHRGECVVSEEESPKYDKQYLCQCEEGFKGSICEIDIDECASNPCYPGVTCKNFNAMYWCVGCPPGLTGDGRHCTGEHEIQVWLLLSNPSDSGDGPDSTVTPATNSTKQKTTYPMNSVKLETSSTDTEDSTKGLYTGANENPSVSPTQRKPQPTKPTAGAVITTDISVVVLLLSFVTTLLYSNSFH</sequence>
<gene>
    <name evidence="8" type="ORF">BSL78_16149</name>
</gene>
<feature type="disulfide bond" evidence="4">
    <location>
        <begin position="161"/>
        <end position="170"/>
    </location>
</feature>
<evidence type="ECO:0000256" key="3">
    <source>
        <dbReference type="ARBA" id="ARBA00023157"/>
    </source>
</evidence>
<comment type="caution">
    <text evidence="4">Lacks conserved residue(s) required for the propagation of feature annotation.</text>
</comment>
<evidence type="ECO:0000313" key="8">
    <source>
        <dbReference type="EMBL" id="PIK47011.1"/>
    </source>
</evidence>
<dbReference type="AlphaFoldDB" id="A0A2G8KG85"/>
<keyword evidence="9" id="KW-1185">Reference proteome</keyword>
<dbReference type="InterPro" id="IPR000742">
    <property type="entry name" value="EGF"/>
</dbReference>
<dbReference type="SMART" id="SM00181">
    <property type="entry name" value="EGF"/>
    <property type="match status" value="2"/>
</dbReference>
<dbReference type="Proteomes" id="UP000230750">
    <property type="component" value="Unassembled WGS sequence"/>
</dbReference>
<comment type="caution">
    <text evidence="8">The sequence shown here is derived from an EMBL/GenBank/DDBJ whole genome shotgun (WGS) entry which is preliminary data.</text>
</comment>
<evidence type="ECO:0000259" key="7">
    <source>
        <dbReference type="PROSITE" id="PS50026"/>
    </source>
</evidence>
<feature type="domain" description="EGF-like" evidence="7">
    <location>
        <begin position="131"/>
        <end position="171"/>
    </location>
</feature>
<feature type="compositionally biased region" description="Low complexity" evidence="5">
    <location>
        <begin position="283"/>
        <end position="294"/>
    </location>
</feature>
<keyword evidence="6" id="KW-0812">Transmembrane</keyword>
<dbReference type="Pfam" id="PF00008">
    <property type="entry name" value="EGF"/>
    <property type="match status" value="1"/>
</dbReference>
<accession>A0A2G8KG85</accession>
<dbReference type="InterPro" id="IPR051022">
    <property type="entry name" value="Notch_Cell-Fate_Det"/>
</dbReference>
<keyword evidence="1 4" id="KW-0245">EGF-like domain</keyword>
<feature type="compositionally biased region" description="Polar residues" evidence="5">
    <location>
        <begin position="236"/>
        <end position="252"/>
    </location>
</feature>
<dbReference type="STRING" id="307972.A0A2G8KG85"/>
<evidence type="ECO:0000256" key="5">
    <source>
        <dbReference type="SAM" id="MobiDB-lite"/>
    </source>
</evidence>
<dbReference type="Gene3D" id="2.10.25.10">
    <property type="entry name" value="Laminin"/>
    <property type="match status" value="2"/>
</dbReference>
<protein>
    <submittedName>
        <fullName evidence="8">Putative von Willebrand factor D and EGF domain-containing protein</fullName>
    </submittedName>
</protein>
<feature type="compositionally biased region" description="Low complexity" evidence="5">
    <location>
        <begin position="226"/>
        <end position="235"/>
    </location>
</feature>
<keyword evidence="2" id="KW-0677">Repeat</keyword>
<evidence type="ECO:0000313" key="9">
    <source>
        <dbReference type="Proteomes" id="UP000230750"/>
    </source>
</evidence>
<dbReference type="CDD" id="cd00054">
    <property type="entry name" value="EGF_CA"/>
    <property type="match status" value="1"/>
</dbReference>
<keyword evidence="6" id="KW-0472">Membrane</keyword>
<dbReference type="PROSITE" id="PS01186">
    <property type="entry name" value="EGF_2"/>
    <property type="match status" value="1"/>
</dbReference>
<evidence type="ECO:0000256" key="2">
    <source>
        <dbReference type="ARBA" id="ARBA00022737"/>
    </source>
</evidence>
<dbReference type="OrthoDB" id="430340at2759"/>
<dbReference type="PROSITE" id="PS00022">
    <property type="entry name" value="EGF_1"/>
    <property type="match status" value="1"/>
</dbReference>
<reference evidence="8 9" key="1">
    <citation type="journal article" date="2017" name="PLoS Biol.">
        <title>The sea cucumber genome provides insights into morphological evolution and visceral regeneration.</title>
        <authorList>
            <person name="Zhang X."/>
            <person name="Sun L."/>
            <person name="Yuan J."/>
            <person name="Sun Y."/>
            <person name="Gao Y."/>
            <person name="Zhang L."/>
            <person name="Li S."/>
            <person name="Dai H."/>
            <person name="Hamel J.F."/>
            <person name="Liu C."/>
            <person name="Yu Y."/>
            <person name="Liu S."/>
            <person name="Lin W."/>
            <person name="Guo K."/>
            <person name="Jin S."/>
            <person name="Xu P."/>
            <person name="Storey K.B."/>
            <person name="Huan P."/>
            <person name="Zhang T."/>
            <person name="Zhou Y."/>
            <person name="Zhang J."/>
            <person name="Lin C."/>
            <person name="Li X."/>
            <person name="Xing L."/>
            <person name="Huo D."/>
            <person name="Sun M."/>
            <person name="Wang L."/>
            <person name="Mercier A."/>
            <person name="Li F."/>
            <person name="Yang H."/>
            <person name="Xiang J."/>
        </authorList>
    </citation>
    <scope>NUCLEOTIDE SEQUENCE [LARGE SCALE GENOMIC DNA]</scope>
    <source>
        <strain evidence="8">Shaxun</strain>
        <tissue evidence="8">Muscle</tissue>
    </source>
</reference>
<feature type="domain" description="EGF-like" evidence="7">
    <location>
        <begin position="173"/>
        <end position="212"/>
    </location>
</feature>
<keyword evidence="6" id="KW-1133">Transmembrane helix</keyword>
<dbReference type="InterPro" id="IPR018097">
    <property type="entry name" value="EGF_Ca-bd_CS"/>
</dbReference>
<dbReference type="GO" id="GO:0005509">
    <property type="term" value="F:calcium ion binding"/>
    <property type="evidence" value="ECO:0007669"/>
    <property type="project" value="InterPro"/>
</dbReference>
<dbReference type="EMBL" id="MRZV01000608">
    <property type="protein sequence ID" value="PIK47011.1"/>
    <property type="molecule type" value="Genomic_DNA"/>
</dbReference>
<dbReference type="InterPro" id="IPR001881">
    <property type="entry name" value="EGF-like_Ca-bd_dom"/>
</dbReference>
<proteinExistence type="predicted"/>